<keyword evidence="5 6" id="KW-0456">Lyase</keyword>
<comment type="subunit">
    <text evidence="6">Homotetramer.</text>
</comment>
<evidence type="ECO:0000313" key="9">
    <source>
        <dbReference type="Proteomes" id="UP000197783"/>
    </source>
</evidence>
<keyword evidence="9" id="KW-1185">Reference proteome</keyword>
<keyword evidence="1 6" id="KW-0547">Nucleotide-binding</keyword>
<feature type="binding site" evidence="6">
    <location>
        <position position="231"/>
    </location>
    <ligand>
        <name>(6S)-NADPHX</name>
        <dbReference type="ChEBI" id="CHEBI:64076"/>
    </ligand>
</feature>
<gene>
    <name evidence="8" type="primary">nnr_2</name>
    <name evidence="6" type="synonym">nnrD</name>
    <name evidence="8" type="ORF">SPMU_20040</name>
</gene>
<dbReference type="EC" id="4.2.1.136" evidence="6"/>
<dbReference type="AlphaFoldDB" id="A0A245ZIM6"/>
<dbReference type="GO" id="GO:0046496">
    <property type="term" value="P:nicotinamide nucleotide metabolic process"/>
    <property type="evidence" value="ECO:0007669"/>
    <property type="project" value="UniProtKB-UniRule"/>
</dbReference>
<dbReference type="Pfam" id="PF01256">
    <property type="entry name" value="Carb_kinase"/>
    <property type="match status" value="1"/>
</dbReference>
<evidence type="ECO:0000313" key="8">
    <source>
        <dbReference type="EMBL" id="OWK29584.1"/>
    </source>
</evidence>
<feature type="binding site" evidence="6">
    <location>
        <position position="112"/>
    </location>
    <ligand>
        <name>(6S)-NADPHX</name>
        <dbReference type="ChEBI" id="CHEBI:64076"/>
    </ligand>
</feature>
<comment type="catalytic activity">
    <reaction evidence="6">
        <text>(6S)-NADHX + ADP = AMP + phosphate + NADH + H(+)</text>
        <dbReference type="Rhea" id="RHEA:32223"/>
        <dbReference type="ChEBI" id="CHEBI:15378"/>
        <dbReference type="ChEBI" id="CHEBI:43474"/>
        <dbReference type="ChEBI" id="CHEBI:57945"/>
        <dbReference type="ChEBI" id="CHEBI:64074"/>
        <dbReference type="ChEBI" id="CHEBI:456215"/>
        <dbReference type="ChEBI" id="CHEBI:456216"/>
        <dbReference type="EC" id="4.2.1.136"/>
    </reaction>
</comment>
<feature type="binding site" evidence="6">
    <location>
        <position position="230"/>
    </location>
    <ligand>
        <name>AMP</name>
        <dbReference type="ChEBI" id="CHEBI:456215"/>
    </ligand>
</feature>
<dbReference type="NCBIfam" id="TIGR00196">
    <property type="entry name" value="yjeF_cterm"/>
    <property type="match status" value="1"/>
</dbReference>
<organism evidence="8 9">
    <name type="scientific">Sphingomonas mucosissima</name>
    <dbReference type="NCBI Taxonomy" id="370959"/>
    <lineage>
        <taxon>Bacteria</taxon>
        <taxon>Pseudomonadati</taxon>
        <taxon>Pseudomonadota</taxon>
        <taxon>Alphaproteobacteria</taxon>
        <taxon>Sphingomonadales</taxon>
        <taxon>Sphingomonadaceae</taxon>
        <taxon>Sphingomonas</taxon>
    </lineage>
</organism>
<comment type="function">
    <text evidence="6">Catalyzes the dehydration of the S-form of NAD(P)HX at the expense of ADP, which is converted to AMP. Together with NAD(P)HX epimerase, which catalyzes the epimerization of the S- and R-forms, the enzyme allows the repair of both epimers of NAD(P)HX, a damaged form of NAD(P)H that is a result of enzymatic or heat-dependent hydration.</text>
</comment>
<dbReference type="OrthoDB" id="9806925at2"/>
<name>A0A245ZIM6_9SPHN</name>
<feature type="binding site" evidence="6">
    <location>
        <begin position="201"/>
        <end position="205"/>
    </location>
    <ligand>
        <name>AMP</name>
        <dbReference type="ChEBI" id="CHEBI:456215"/>
    </ligand>
</feature>
<evidence type="ECO:0000259" key="7">
    <source>
        <dbReference type="PROSITE" id="PS51383"/>
    </source>
</evidence>
<comment type="caution">
    <text evidence="8">The sequence shown here is derived from an EMBL/GenBank/DDBJ whole genome shotgun (WGS) entry which is preliminary data.</text>
</comment>
<dbReference type="CDD" id="cd01171">
    <property type="entry name" value="YXKO-related"/>
    <property type="match status" value="1"/>
</dbReference>
<dbReference type="GO" id="GO:0052855">
    <property type="term" value="F:ADP-dependent NAD(P)H-hydrate dehydratase activity"/>
    <property type="evidence" value="ECO:0007669"/>
    <property type="project" value="UniProtKB-UniRule"/>
</dbReference>
<dbReference type="HAMAP" id="MF_01965">
    <property type="entry name" value="NADHX_dehydratase"/>
    <property type="match status" value="1"/>
</dbReference>
<feature type="binding site" evidence="6">
    <location>
        <position position="41"/>
    </location>
    <ligand>
        <name>(6S)-NADPHX</name>
        <dbReference type="ChEBI" id="CHEBI:64076"/>
    </ligand>
</feature>
<evidence type="ECO:0000256" key="5">
    <source>
        <dbReference type="ARBA" id="ARBA00023239"/>
    </source>
</evidence>
<dbReference type="RefSeq" id="WP_088333738.1">
    <property type="nucleotide sequence ID" value="NZ_NBBJ01000003.1"/>
</dbReference>
<dbReference type="GO" id="GO:0052856">
    <property type="term" value="F:NAD(P)HX epimerase activity"/>
    <property type="evidence" value="ECO:0007669"/>
    <property type="project" value="TreeGrafter"/>
</dbReference>
<comment type="catalytic activity">
    <reaction evidence="6">
        <text>(6S)-NADPHX + ADP = AMP + phosphate + NADPH + H(+)</text>
        <dbReference type="Rhea" id="RHEA:32235"/>
        <dbReference type="ChEBI" id="CHEBI:15378"/>
        <dbReference type="ChEBI" id="CHEBI:43474"/>
        <dbReference type="ChEBI" id="CHEBI:57783"/>
        <dbReference type="ChEBI" id="CHEBI:64076"/>
        <dbReference type="ChEBI" id="CHEBI:456215"/>
        <dbReference type="ChEBI" id="CHEBI:456216"/>
        <dbReference type="EC" id="4.2.1.136"/>
    </reaction>
</comment>
<protein>
    <recommendedName>
        <fullName evidence="6">ADP-dependent (S)-NAD(P)H-hydrate dehydratase</fullName>
        <ecNumber evidence="6">4.2.1.136</ecNumber>
    </recommendedName>
    <alternativeName>
        <fullName evidence="6">ADP-dependent NAD(P)HX dehydratase</fullName>
    </alternativeName>
</protein>
<evidence type="ECO:0000256" key="2">
    <source>
        <dbReference type="ARBA" id="ARBA00022840"/>
    </source>
</evidence>
<comment type="similarity">
    <text evidence="6">Belongs to the NnrD/CARKD family.</text>
</comment>
<evidence type="ECO:0000256" key="6">
    <source>
        <dbReference type="HAMAP-Rule" id="MF_01965"/>
    </source>
</evidence>
<feature type="domain" description="YjeF C-terminal" evidence="7">
    <location>
        <begin position="6"/>
        <end position="289"/>
    </location>
</feature>
<sequence length="289" mass="29500">MIELDASWRSDHPIEAVEAGTDKDARGRLLVAGGSVNVPGAIALTGEAALRVGAGKIRMATVRSAALLLGVRFPEARVLALPEDADGEIADGSPELLLKALGGVDVAVIGPGITEQESAASLVRRVATADAQIPIILDAAAVACLHGMEDALEPLRGRLIMTPHSGEMAALLGCDEEDVRRDQPRYAGDAARRFGAVIVLKDAQTVVASPDGGLVHYRGGGPGLGTGGSGDVLVGAIGGLVARGLPLSDAASWGVWLHGEAGRTLAAQTAPIGFLARELLPLLPGLLPR</sequence>
<comment type="cofactor">
    <cofactor evidence="6">
        <name>Mg(2+)</name>
        <dbReference type="ChEBI" id="CHEBI:18420"/>
    </cofactor>
</comment>
<keyword evidence="2 6" id="KW-0067">ATP-binding</keyword>
<proteinExistence type="inferred from homology"/>
<evidence type="ECO:0000256" key="1">
    <source>
        <dbReference type="ARBA" id="ARBA00022741"/>
    </source>
</evidence>
<reference evidence="8 9" key="1">
    <citation type="submission" date="2017-03" db="EMBL/GenBank/DDBJ databases">
        <title>Genome sequence of Sphingomonas mucosissima DSM 17494.</title>
        <authorList>
            <person name="Poehlein A."/>
            <person name="Wuebbeler J.H."/>
            <person name="Steinbuechel A."/>
            <person name="Daniel R."/>
        </authorList>
    </citation>
    <scope>NUCLEOTIDE SEQUENCE [LARGE SCALE GENOMIC DNA]</scope>
    <source>
        <strain evidence="8 9">DSM 17494</strain>
    </source>
</reference>
<dbReference type="SUPFAM" id="SSF53613">
    <property type="entry name" value="Ribokinase-like"/>
    <property type="match status" value="1"/>
</dbReference>
<evidence type="ECO:0000256" key="4">
    <source>
        <dbReference type="ARBA" id="ARBA00023027"/>
    </source>
</evidence>
<dbReference type="EMBL" id="NBBJ01000003">
    <property type="protein sequence ID" value="OWK29584.1"/>
    <property type="molecule type" value="Genomic_DNA"/>
</dbReference>
<keyword evidence="4 6" id="KW-0520">NAD</keyword>
<dbReference type="Gene3D" id="3.40.1190.20">
    <property type="match status" value="1"/>
</dbReference>
<dbReference type="GO" id="GO:0005524">
    <property type="term" value="F:ATP binding"/>
    <property type="evidence" value="ECO:0007669"/>
    <property type="project" value="UniProtKB-KW"/>
</dbReference>
<evidence type="ECO:0000256" key="3">
    <source>
        <dbReference type="ARBA" id="ARBA00022857"/>
    </source>
</evidence>
<dbReference type="GO" id="GO:0110051">
    <property type="term" value="P:metabolite repair"/>
    <property type="evidence" value="ECO:0007669"/>
    <property type="project" value="TreeGrafter"/>
</dbReference>
<dbReference type="Proteomes" id="UP000197783">
    <property type="component" value="Unassembled WGS sequence"/>
</dbReference>
<feature type="binding site" evidence="6">
    <location>
        <position position="164"/>
    </location>
    <ligand>
        <name>(6S)-NADPHX</name>
        <dbReference type="ChEBI" id="CHEBI:64076"/>
    </ligand>
</feature>
<dbReference type="InterPro" id="IPR029056">
    <property type="entry name" value="Ribokinase-like"/>
</dbReference>
<dbReference type="InterPro" id="IPR000631">
    <property type="entry name" value="CARKD"/>
</dbReference>
<dbReference type="PANTHER" id="PTHR12592:SF0">
    <property type="entry name" value="ATP-DEPENDENT (S)-NAD(P)H-HYDRATE DEHYDRATASE"/>
    <property type="match status" value="1"/>
</dbReference>
<dbReference type="PANTHER" id="PTHR12592">
    <property type="entry name" value="ATP-DEPENDENT (S)-NAD(P)H-HYDRATE DEHYDRATASE FAMILY MEMBER"/>
    <property type="match status" value="1"/>
</dbReference>
<keyword evidence="3 6" id="KW-0521">NADP</keyword>
<accession>A0A245ZIM6</accession>
<dbReference type="PROSITE" id="PS51383">
    <property type="entry name" value="YJEF_C_3"/>
    <property type="match status" value="1"/>
</dbReference>